<name>F5IZR8_9BACT</name>
<evidence type="ECO:0000256" key="3">
    <source>
        <dbReference type="ARBA" id="ARBA00022692"/>
    </source>
</evidence>
<keyword evidence="4 6" id="KW-1133">Transmembrane helix</keyword>
<evidence type="ECO:0000256" key="1">
    <source>
        <dbReference type="ARBA" id="ARBA00004141"/>
    </source>
</evidence>
<dbReference type="EMBL" id="ADLV01000031">
    <property type="protein sequence ID" value="EGK01063.1"/>
    <property type="molecule type" value="Genomic_DNA"/>
</dbReference>
<feature type="transmembrane region" description="Helical" evidence="6">
    <location>
        <begin position="446"/>
        <end position="467"/>
    </location>
</feature>
<comment type="caution">
    <text evidence="8">The sequence shown here is derived from an EMBL/GenBank/DDBJ whole genome shotgun (WGS) entry which is preliminary data.</text>
</comment>
<dbReference type="HOGENOM" id="CLU_000960_28_3_10"/>
<evidence type="ECO:0000256" key="6">
    <source>
        <dbReference type="SAM" id="Phobius"/>
    </source>
</evidence>
<gene>
    <name evidence="8" type="ORF">HMPREF9455_02585</name>
</gene>
<feature type="transmembrane region" description="Helical" evidence="6">
    <location>
        <begin position="95"/>
        <end position="114"/>
    </location>
</feature>
<feature type="transmembrane region" description="Helical" evidence="6">
    <location>
        <begin position="64"/>
        <end position="83"/>
    </location>
</feature>
<feature type="transmembrane region" description="Helical" evidence="6">
    <location>
        <begin position="315"/>
        <end position="331"/>
    </location>
</feature>
<reference evidence="8 9" key="1">
    <citation type="submission" date="2011-04" db="EMBL/GenBank/DDBJ databases">
        <title>The Genome Sequence of Dysgonomonas gadei ATCC BAA-286.</title>
        <authorList>
            <consortium name="The Broad Institute Genome Sequencing Platform"/>
            <person name="Earl A."/>
            <person name="Ward D."/>
            <person name="Feldgarden M."/>
            <person name="Gevers D."/>
            <person name="Pudlo N."/>
            <person name="Martens E."/>
            <person name="Allen-Vercoe E."/>
            <person name="Young S.K."/>
            <person name="Zeng Q."/>
            <person name="Gargeya S."/>
            <person name="Fitzgerald M."/>
            <person name="Haas B."/>
            <person name="Abouelleil A."/>
            <person name="Alvarado L."/>
            <person name="Arachchi H.M."/>
            <person name="Berlin A."/>
            <person name="Brown A."/>
            <person name="Chapman S.B."/>
            <person name="Chen Z."/>
            <person name="Dunbar C."/>
            <person name="Freedman E."/>
            <person name="Gearin G."/>
            <person name="Gellesch M."/>
            <person name="Goldberg J."/>
            <person name="Griggs A."/>
            <person name="Gujja S."/>
            <person name="Heiman D."/>
            <person name="Howarth C."/>
            <person name="Larson L."/>
            <person name="Lui A."/>
            <person name="MacDonald P.J.P."/>
            <person name="Mehta T."/>
            <person name="Montmayeur A."/>
            <person name="Murphy C."/>
            <person name="Neiman D."/>
            <person name="Pearson M."/>
            <person name="Priest M."/>
            <person name="Roberts A."/>
            <person name="Saif S."/>
            <person name="Shea T."/>
            <person name="Shenoy N."/>
            <person name="Sisk P."/>
            <person name="Stolte C."/>
            <person name="Sykes S."/>
            <person name="Yandava C."/>
            <person name="Wortman J."/>
            <person name="Nusbaum C."/>
            <person name="Birren B."/>
        </authorList>
    </citation>
    <scope>NUCLEOTIDE SEQUENCE [LARGE SCALE GENOMIC DNA]</scope>
    <source>
        <strain evidence="8 9">ATCC BAA-286</strain>
    </source>
</reference>
<dbReference type="PRINTS" id="PR01036">
    <property type="entry name" value="TCRTETB"/>
</dbReference>
<keyword evidence="9" id="KW-1185">Reference proteome</keyword>
<dbReference type="GO" id="GO:0022857">
    <property type="term" value="F:transmembrane transporter activity"/>
    <property type="evidence" value="ECO:0007669"/>
    <property type="project" value="InterPro"/>
</dbReference>
<feature type="transmembrane region" description="Helical" evidence="6">
    <location>
        <begin position="120"/>
        <end position="141"/>
    </location>
</feature>
<feature type="transmembrane region" description="Helical" evidence="6">
    <location>
        <begin position="181"/>
        <end position="203"/>
    </location>
</feature>
<feature type="transmembrane region" description="Helical" evidence="6">
    <location>
        <begin position="21"/>
        <end position="44"/>
    </location>
</feature>
<dbReference type="STRING" id="742766.HMPREF9455_02585"/>
<evidence type="ECO:0000313" key="8">
    <source>
        <dbReference type="EMBL" id="EGK01063.1"/>
    </source>
</evidence>
<dbReference type="CDD" id="cd17321">
    <property type="entry name" value="MFS_MMR_MDR_like"/>
    <property type="match status" value="1"/>
</dbReference>
<keyword evidence="3 6" id="KW-0812">Transmembrane</keyword>
<organism evidence="8 9">
    <name type="scientific">Dysgonomonas gadei ATCC BAA-286</name>
    <dbReference type="NCBI Taxonomy" id="742766"/>
    <lineage>
        <taxon>Bacteria</taxon>
        <taxon>Pseudomonadati</taxon>
        <taxon>Bacteroidota</taxon>
        <taxon>Bacteroidia</taxon>
        <taxon>Bacteroidales</taxon>
        <taxon>Dysgonomonadaceae</taxon>
        <taxon>Dysgonomonas</taxon>
    </lineage>
</organism>
<dbReference type="Gene3D" id="1.20.1250.20">
    <property type="entry name" value="MFS general substrate transporter like domains"/>
    <property type="match status" value="1"/>
</dbReference>
<evidence type="ECO:0000259" key="7">
    <source>
        <dbReference type="PROSITE" id="PS50850"/>
    </source>
</evidence>
<evidence type="ECO:0000256" key="5">
    <source>
        <dbReference type="ARBA" id="ARBA00023136"/>
    </source>
</evidence>
<dbReference type="InterPro" id="IPR011701">
    <property type="entry name" value="MFS"/>
</dbReference>
<comment type="subcellular location">
    <subcellularLocation>
        <location evidence="1">Membrane</location>
        <topology evidence="1">Multi-pass membrane protein</topology>
    </subcellularLocation>
</comment>
<protein>
    <recommendedName>
        <fullName evidence="7">Major facilitator superfamily (MFS) profile domain-containing protein</fullName>
    </recommendedName>
</protein>
<dbReference type="InterPro" id="IPR036259">
    <property type="entry name" value="MFS_trans_sf"/>
</dbReference>
<evidence type="ECO:0000256" key="2">
    <source>
        <dbReference type="ARBA" id="ARBA00022448"/>
    </source>
</evidence>
<dbReference type="PROSITE" id="PS50850">
    <property type="entry name" value="MFS"/>
    <property type="match status" value="1"/>
</dbReference>
<keyword evidence="5 6" id="KW-0472">Membrane</keyword>
<dbReference type="GO" id="GO:0016020">
    <property type="term" value="C:membrane"/>
    <property type="evidence" value="ECO:0007669"/>
    <property type="project" value="UniProtKB-SubCell"/>
</dbReference>
<dbReference type="PANTHER" id="PTHR42718">
    <property type="entry name" value="MAJOR FACILITATOR SUPERFAMILY MULTIDRUG TRANSPORTER MFSC"/>
    <property type="match status" value="1"/>
</dbReference>
<feature type="transmembrane region" description="Helical" evidence="6">
    <location>
        <begin position="415"/>
        <end position="434"/>
    </location>
</feature>
<dbReference type="Pfam" id="PF07690">
    <property type="entry name" value="MFS_1"/>
    <property type="match status" value="1"/>
</dbReference>
<evidence type="ECO:0000256" key="4">
    <source>
        <dbReference type="ARBA" id="ARBA00022989"/>
    </source>
</evidence>
<dbReference type="SUPFAM" id="SSF103473">
    <property type="entry name" value="MFS general substrate transporter"/>
    <property type="match status" value="1"/>
</dbReference>
<keyword evidence="2" id="KW-0813">Transport</keyword>
<feature type="transmembrane region" description="Helical" evidence="6">
    <location>
        <begin position="215"/>
        <end position="234"/>
    </location>
</feature>
<feature type="domain" description="Major facilitator superfamily (MFS) profile" evidence="7">
    <location>
        <begin position="29"/>
        <end position="476"/>
    </location>
</feature>
<feature type="transmembrane region" description="Helical" evidence="6">
    <location>
        <begin position="240"/>
        <end position="258"/>
    </location>
</feature>
<evidence type="ECO:0000313" key="9">
    <source>
        <dbReference type="Proteomes" id="UP000004913"/>
    </source>
</evidence>
<dbReference type="Proteomes" id="UP000004913">
    <property type="component" value="Unassembled WGS sequence"/>
</dbReference>
<feature type="transmembrane region" description="Helical" evidence="6">
    <location>
        <begin position="153"/>
        <end position="175"/>
    </location>
</feature>
<feature type="transmembrane region" description="Helical" evidence="6">
    <location>
        <begin position="343"/>
        <end position="363"/>
    </location>
</feature>
<sequence length="478" mass="51370">MQPDDKIRDGQVYRKYMTQKTYNTGTGALIFIICLSASLVPFMGSALNLALPYINSDLSLDAVMSGWVPTSYMLSTAILQIPCARIADMIGRRKVFVWGVIVLTVFSVLSGFASTGTSLIIYRFLAGVGSAMMFGTSTAILTSSVPAEKRGKALGMVAAAVYFSLAAGPFIGGILTQYFNWHSIFFVSAALSLIVAVGGIVIIKDDWKEEGKSTFDTVGAILFAVALSSLIYGFSELPHVSGFIFIGIGIVVILYFAVYEKKQEFPVFNIRVFLGNRVFRLSSLSALINYSATFAISFMLSLYLQYVRGLSPRDAGLILIVQSVVQAVASLKSGSLSDKMSATFLATLGMGIIAVGLVGLCFITETTNLYYLGGILILLGLGFGIFSSPNTNIIMSSVEKKHYGLASATMGTMRLTGQAFSMGIAIMAISIMIGNVRMSPALSSQFIGSMRITFVICLVLCLFGVYASSARDRKKKDV</sequence>
<feature type="transmembrane region" description="Helical" evidence="6">
    <location>
        <begin position="278"/>
        <end position="303"/>
    </location>
</feature>
<dbReference type="AlphaFoldDB" id="F5IZR8"/>
<dbReference type="PANTHER" id="PTHR42718:SF9">
    <property type="entry name" value="MAJOR FACILITATOR SUPERFAMILY MULTIDRUG TRANSPORTER MFSC"/>
    <property type="match status" value="1"/>
</dbReference>
<proteinExistence type="predicted"/>
<dbReference type="InterPro" id="IPR020846">
    <property type="entry name" value="MFS_dom"/>
</dbReference>
<dbReference type="Gene3D" id="1.20.1720.10">
    <property type="entry name" value="Multidrug resistance protein D"/>
    <property type="match status" value="1"/>
</dbReference>
<dbReference type="eggNOG" id="COG2271">
    <property type="taxonomic scope" value="Bacteria"/>
</dbReference>
<dbReference type="FunFam" id="1.20.1250.20:FF:000503">
    <property type="entry name" value="Drug resistance transporter, EmrB/QacA subfamily"/>
    <property type="match status" value="1"/>
</dbReference>
<accession>F5IZR8</accession>
<feature type="transmembrane region" description="Helical" evidence="6">
    <location>
        <begin position="369"/>
        <end position="394"/>
    </location>
</feature>